<protein>
    <submittedName>
        <fullName evidence="1">Uncharacterized protein</fullName>
    </submittedName>
</protein>
<evidence type="ECO:0000313" key="1">
    <source>
        <dbReference type="EMBL" id="AMO35800.1"/>
    </source>
</evidence>
<dbReference type="RefSeq" id="WP_004252912.1">
    <property type="nucleotide sequence ID" value="NZ_CP014646.1"/>
</dbReference>
<reference evidence="2" key="1">
    <citation type="submission" date="2016-03" db="EMBL/GenBank/DDBJ databases">
        <authorList>
            <person name="Ma C."/>
            <person name="Zhou S."/>
            <person name="Yang G."/>
        </authorList>
    </citation>
    <scope>NUCLEOTIDE SEQUENCE [LARGE SCALE GENOMIC DNA]</scope>
    <source>
        <strain evidence="2">SgZ-1</strain>
    </source>
</reference>
<dbReference type="STRING" id="1134435.AC731_001855"/>
<proteinExistence type="predicted"/>
<dbReference type="Proteomes" id="UP000036902">
    <property type="component" value="Chromosome"/>
</dbReference>
<keyword evidence="2" id="KW-1185">Reference proteome</keyword>
<organism evidence="1 2">
    <name type="scientific">Thauera humireducens</name>
    <dbReference type="NCBI Taxonomy" id="1134435"/>
    <lineage>
        <taxon>Bacteria</taxon>
        <taxon>Pseudomonadati</taxon>
        <taxon>Pseudomonadota</taxon>
        <taxon>Betaproteobacteria</taxon>
        <taxon>Rhodocyclales</taxon>
        <taxon>Zoogloeaceae</taxon>
        <taxon>Thauera</taxon>
    </lineage>
</organism>
<dbReference type="AlphaFoldDB" id="A0A140IDH5"/>
<name>A0A140IDH5_9RHOO</name>
<gene>
    <name evidence="1" type="ORF">AC731_001855</name>
</gene>
<sequence>MSALRVTYVKTEAGVREVAARSLRLPANLRRLLILIDGERDAAQLANLLGADAVAAQLAELEAAGLIRNPSAPPQVSKPDAAPVVDPSVLQHARALMCDSAMRHLGLLGKTLAREIESAESRGELLSLSARWHMAMRASRDGHQEADVLLGSLRRMLALA</sequence>
<accession>A0A140IDH5</accession>
<dbReference type="EMBL" id="CP014646">
    <property type="protein sequence ID" value="AMO35800.1"/>
    <property type="molecule type" value="Genomic_DNA"/>
</dbReference>
<evidence type="ECO:0000313" key="2">
    <source>
        <dbReference type="Proteomes" id="UP000036902"/>
    </source>
</evidence>
<dbReference type="KEGG" id="thu:AC731_001855"/>